<dbReference type="PROSITE" id="PS50977">
    <property type="entry name" value="HTH_TETR_2"/>
    <property type="match status" value="1"/>
</dbReference>
<feature type="DNA-binding region" description="H-T-H motif" evidence="2">
    <location>
        <begin position="34"/>
        <end position="53"/>
    </location>
</feature>
<comment type="caution">
    <text evidence="4">The sequence shown here is derived from an EMBL/GenBank/DDBJ whole genome shotgun (WGS) entry which is preliminary data.</text>
</comment>
<dbReference type="Gene3D" id="1.10.357.10">
    <property type="entry name" value="Tetracycline Repressor, domain 2"/>
    <property type="match status" value="1"/>
</dbReference>
<dbReference type="InterPro" id="IPR009057">
    <property type="entry name" value="Homeodomain-like_sf"/>
</dbReference>
<dbReference type="OrthoDB" id="9812993at2"/>
<keyword evidence="5" id="KW-1185">Reference proteome</keyword>
<evidence type="ECO:0000259" key="3">
    <source>
        <dbReference type="PROSITE" id="PS50977"/>
    </source>
</evidence>
<dbReference type="EMBL" id="MSZX01000011">
    <property type="protein sequence ID" value="OPA74227.1"/>
    <property type="molecule type" value="Genomic_DNA"/>
</dbReference>
<dbReference type="InterPro" id="IPR001647">
    <property type="entry name" value="HTH_TetR"/>
</dbReference>
<evidence type="ECO:0000313" key="4">
    <source>
        <dbReference type="EMBL" id="OPA74227.1"/>
    </source>
</evidence>
<feature type="domain" description="HTH tetR-type" evidence="3">
    <location>
        <begin position="11"/>
        <end position="71"/>
    </location>
</feature>
<dbReference type="AlphaFoldDB" id="A0A1T2X309"/>
<protein>
    <submittedName>
        <fullName evidence="4">TetR family transcriptional regulator</fullName>
    </submittedName>
</protein>
<evidence type="ECO:0000256" key="1">
    <source>
        <dbReference type="ARBA" id="ARBA00023125"/>
    </source>
</evidence>
<dbReference type="InterPro" id="IPR050624">
    <property type="entry name" value="HTH-type_Tx_Regulator"/>
</dbReference>
<dbReference type="Pfam" id="PF00440">
    <property type="entry name" value="TetR_N"/>
    <property type="match status" value="1"/>
</dbReference>
<dbReference type="PANTHER" id="PTHR43479:SF11">
    <property type="entry name" value="ACREF_ENVCD OPERON REPRESSOR-RELATED"/>
    <property type="match status" value="1"/>
</dbReference>
<gene>
    <name evidence="4" type="ORF">BVG16_24160</name>
</gene>
<dbReference type="GO" id="GO:0003677">
    <property type="term" value="F:DNA binding"/>
    <property type="evidence" value="ECO:0007669"/>
    <property type="project" value="UniProtKB-UniRule"/>
</dbReference>
<dbReference type="SUPFAM" id="SSF46689">
    <property type="entry name" value="Homeodomain-like"/>
    <property type="match status" value="1"/>
</dbReference>
<dbReference type="PANTHER" id="PTHR43479">
    <property type="entry name" value="ACREF/ENVCD OPERON REPRESSOR-RELATED"/>
    <property type="match status" value="1"/>
</dbReference>
<organism evidence="4 5">
    <name type="scientific">Paenibacillus selenitireducens</name>
    <dbReference type="NCBI Taxonomy" id="1324314"/>
    <lineage>
        <taxon>Bacteria</taxon>
        <taxon>Bacillati</taxon>
        <taxon>Bacillota</taxon>
        <taxon>Bacilli</taxon>
        <taxon>Bacillales</taxon>
        <taxon>Paenibacillaceae</taxon>
        <taxon>Paenibacillus</taxon>
    </lineage>
</organism>
<evidence type="ECO:0000256" key="2">
    <source>
        <dbReference type="PROSITE-ProRule" id="PRU00335"/>
    </source>
</evidence>
<keyword evidence="1 2" id="KW-0238">DNA-binding</keyword>
<reference evidence="4 5" key="1">
    <citation type="submission" date="2017-01" db="EMBL/GenBank/DDBJ databases">
        <title>Genome analysis of Paenibacillus selenitrireducens ES3-24.</title>
        <authorList>
            <person name="Xu D."/>
            <person name="Yao R."/>
            <person name="Zheng S."/>
        </authorList>
    </citation>
    <scope>NUCLEOTIDE SEQUENCE [LARGE SCALE GENOMIC DNA]</scope>
    <source>
        <strain evidence="4 5">ES3-24</strain>
    </source>
</reference>
<sequence length="200" mass="23454">MVRKFEDREKEMIHSKLLSQGKQMFATLGLKKTSISDLTKAAGIAQGSFYMFYRSKEELYFEILEQEEERIRHQLVEQHFSSGTMTRESFRQFLRHSLDIMADNPLIQQLYDSEQLEMVMRKLPEEKMLANFQEDAHFIVPFILQAQEQGQMIQRDPDTIVSLIRSLVLLSLQKQQIGEERYGDTMDLLVELIANGLMLE</sequence>
<dbReference type="Gene3D" id="1.10.10.60">
    <property type="entry name" value="Homeodomain-like"/>
    <property type="match status" value="1"/>
</dbReference>
<name>A0A1T2X309_9BACL</name>
<dbReference type="STRING" id="1324314.BVG16_24160"/>
<dbReference type="PRINTS" id="PR00455">
    <property type="entry name" value="HTHTETR"/>
</dbReference>
<evidence type="ECO:0000313" key="5">
    <source>
        <dbReference type="Proteomes" id="UP000190188"/>
    </source>
</evidence>
<dbReference type="Proteomes" id="UP000190188">
    <property type="component" value="Unassembled WGS sequence"/>
</dbReference>
<accession>A0A1T2X309</accession>
<dbReference type="RefSeq" id="WP_078501772.1">
    <property type="nucleotide sequence ID" value="NZ_MSZX01000011.1"/>
</dbReference>
<proteinExistence type="predicted"/>